<dbReference type="InterPro" id="IPR003395">
    <property type="entry name" value="RecF/RecN/SMC_N"/>
</dbReference>
<keyword evidence="4" id="KW-0547">Nucleotide-binding</keyword>
<dbReference type="Pfam" id="PF02463">
    <property type="entry name" value="SMC_N"/>
    <property type="match status" value="1"/>
</dbReference>
<dbReference type="EMBL" id="GDID01000873">
    <property type="protein sequence ID" value="JAP95733.1"/>
    <property type="molecule type" value="Transcribed_RNA"/>
</dbReference>
<dbReference type="Gene3D" id="3.40.50.300">
    <property type="entry name" value="P-loop containing nucleotide triphosphate hydrolases"/>
    <property type="match status" value="2"/>
</dbReference>
<proteinExistence type="inferred from homology"/>
<accession>A0A146KGA8</accession>
<dbReference type="GO" id="GO:0005524">
    <property type="term" value="F:ATP binding"/>
    <property type="evidence" value="ECO:0007669"/>
    <property type="project" value="UniProtKB-KW"/>
</dbReference>
<evidence type="ECO:0000256" key="8">
    <source>
        <dbReference type="ARBA" id="ARBA00023067"/>
    </source>
</evidence>
<sequence>ILLDGFKSYAQLTRVSPFDRSFSAITGLNGSGKSNIFDAICFVLGISALSRIRVGQLTDLIYKQGQAGVTKASVSLIFNNEDQKTSPAGYESSPKLIVTRQVFVNGTTKYLLNDQNIKQKTVKQLFQSTGLNINNPNFLIMQGRIQAILNMKPLELLSILEETAGTLMYDQNKKEAEKTFDQKELKLNQISQKIIEEIEPRIQQLEKERQVGVKICQLQKGLKGNSILNQMQNLKQELQQMIALEEKTKGQKQSEMRLIQEIIKAENDIQELQNEIQKMNLQNVDQQIIQKSEQLQQEILLIQQQVESLQLKKTETLGQKKKKSQQIARYQQEIEQTQHQLSQNEKQDQFQNQIAQIELELQTLLQTKLQLETQLDLMKTGTVDANFLSNFGVLAEQIFNKQDQLTVNEIVNKTGQMRIKTEGSREGLMGEIQRLSQQKIQLENQKQEFQQQERQFEQQLQMATKKLELQMKQLSQMTGIECCDFKAFLEQSKSFLQQKKNENAQMLIRQKQMKNEYQSKKQQLFQQFAQASGSGANILQMLHQIPDQEAQRFGLVGTVLDFIEIDSNVVQKYAKQMNLSQQQVEQLILAAESSIQGKLFQIIFREIRVASQFMKSKYCSNRCTALPIDNIEGRPVQQQKVNAIHQNKGILLAELFKPSDSGLQAIFDSLFGNMAIAPTLQEAKKIAYDPSMKFKCVTFEGDVVDPNGVVSGGQRVRKTGVITSYKNYQQLSSTDDAQLIQENDQLIQQIAQILGQFQTNVVNHQVELERFQNQSKTAKVEKLLSQCLRQIEENTQEINLCNEKLQQLAEIDAVCQELLQSQQQNAQNEKQLQNKLQLIIKEVGQKHSYLQQLKQESNFELFEQKRIQLEALKEEQKATQQQIDEFLQINEGFEAKISALQENLRRVQAENAQLQQIIFQQQNQNKQQQNLQTQNEQNLNMLLNQLSKLQQKQKQFQSQNKDLQQKMDSQQKQIQLLLEQNQENLQLFQHFFSTEHQFLANNFKLKTHSQLTLKQLLQLLQDSGMQITEVTQQQLAQAGDNILMFNQQLSQLNQENQQITTSTASLEELQKSARQLTQMQQKLLQDKEKIILLIKHVDEKKHFALEELFQAVNSHLSKIFNILLPNSSALLEKISEKDITKGIQFKIQLGTTNTTLSGLSGGQKSLLALSFTLALLECRPSPIYILDEIDAALDLSHTHSIGRLIQQEFKGSQFIIVSLKEGMFNHANQLFRVKFQDGMSKVEAMKTLK</sequence>
<evidence type="ECO:0000313" key="14">
    <source>
        <dbReference type="EMBL" id="JAP95733.1"/>
    </source>
</evidence>
<dbReference type="AlphaFoldDB" id="A0A146KGA8"/>
<evidence type="ECO:0000256" key="11">
    <source>
        <dbReference type="SAM" id="Coils"/>
    </source>
</evidence>
<dbReference type="CDD" id="cd03273">
    <property type="entry name" value="ABC_SMC2_euk"/>
    <property type="match status" value="1"/>
</dbReference>
<dbReference type="InterPro" id="IPR036277">
    <property type="entry name" value="SMC_hinge_sf"/>
</dbReference>
<dbReference type="InterPro" id="IPR027120">
    <property type="entry name" value="Smc2_ABC"/>
</dbReference>
<dbReference type="Gene3D" id="3.30.70.1620">
    <property type="match status" value="1"/>
</dbReference>
<dbReference type="Pfam" id="PF06470">
    <property type="entry name" value="SMC_hinge"/>
    <property type="match status" value="1"/>
</dbReference>
<evidence type="ECO:0000256" key="4">
    <source>
        <dbReference type="ARBA" id="ARBA00022741"/>
    </source>
</evidence>
<feature type="coiled-coil region" evidence="11">
    <location>
        <begin position="862"/>
        <end position="980"/>
    </location>
</feature>
<feature type="coiled-coil region" evidence="11">
    <location>
        <begin position="227"/>
        <end position="374"/>
    </location>
</feature>
<dbReference type="PIRSF" id="PIRSF005719">
    <property type="entry name" value="SMC"/>
    <property type="match status" value="1"/>
</dbReference>
<protein>
    <submittedName>
        <fullName evidence="14">SMC multi domain protein</fullName>
    </submittedName>
</protein>
<dbReference type="PANTHER" id="PTHR43977">
    <property type="entry name" value="STRUCTURAL MAINTENANCE OF CHROMOSOMES PROTEIN 3"/>
    <property type="match status" value="1"/>
</dbReference>
<dbReference type="InterPro" id="IPR010935">
    <property type="entry name" value="SMC_hinge"/>
</dbReference>
<evidence type="ECO:0000256" key="3">
    <source>
        <dbReference type="ARBA" id="ARBA00022618"/>
    </source>
</evidence>
<keyword evidence="9" id="KW-0539">Nucleus</keyword>
<gene>
    <name evidence="14" type="ORF">TPC1_11171</name>
</gene>
<dbReference type="GO" id="GO:0030261">
    <property type="term" value="P:chromosome condensation"/>
    <property type="evidence" value="ECO:0007669"/>
    <property type="project" value="UniProtKB-KW"/>
</dbReference>
<feature type="domain" description="SMC hinge" evidence="13">
    <location>
        <begin position="587"/>
        <end position="687"/>
    </location>
</feature>
<evidence type="ECO:0000256" key="7">
    <source>
        <dbReference type="ARBA" id="ARBA00023054"/>
    </source>
</evidence>
<evidence type="ECO:0000256" key="6">
    <source>
        <dbReference type="ARBA" id="ARBA00022840"/>
    </source>
</evidence>
<dbReference type="GO" id="GO:0005694">
    <property type="term" value="C:chromosome"/>
    <property type="evidence" value="ECO:0007669"/>
    <property type="project" value="InterPro"/>
</dbReference>
<evidence type="ECO:0000256" key="2">
    <source>
        <dbReference type="ARBA" id="ARBA00005231"/>
    </source>
</evidence>
<reference evidence="14" key="1">
    <citation type="submission" date="2015-07" db="EMBL/GenBank/DDBJ databases">
        <title>Adaptation to a free-living lifestyle via gene acquisitions in the diplomonad Trepomonas sp. PC1.</title>
        <authorList>
            <person name="Xu F."/>
            <person name="Jerlstrom-Hultqvist J."/>
            <person name="Kolisko M."/>
            <person name="Simpson A.G.B."/>
            <person name="Roger A.J."/>
            <person name="Svard S.G."/>
            <person name="Andersson J.O."/>
        </authorList>
    </citation>
    <scope>NUCLEOTIDE SEQUENCE</scope>
    <source>
        <strain evidence="14">PC1</strain>
    </source>
</reference>
<organism evidence="14">
    <name type="scientific">Trepomonas sp. PC1</name>
    <dbReference type="NCBI Taxonomy" id="1076344"/>
    <lineage>
        <taxon>Eukaryota</taxon>
        <taxon>Metamonada</taxon>
        <taxon>Diplomonadida</taxon>
        <taxon>Hexamitidae</taxon>
        <taxon>Hexamitinae</taxon>
        <taxon>Trepomonas</taxon>
    </lineage>
</organism>
<evidence type="ECO:0000256" key="5">
    <source>
        <dbReference type="ARBA" id="ARBA00022776"/>
    </source>
</evidence>
<evidence type="ECO:0000259" key="12">
    <source>
        <dbReference type="Pfam" id="PF02463"/>
    </source>
</evidence>
<name>A0A146KGA8_9EUKA</name>
<dbReference type="GO" id="GO:0016887">
    <property type="term" value="F:ATP hydrolysis activity"/>
    <property type="evidence" value="ECO:0007669"/>
    <property type="project" value="InterPro"/>
</dbReference>
<evidence type="ECO:0000256" key="10">
    <source>
        <dbReference type="ARBA" id="ARBA00023306"/>
    </source>
</evidence>
<feature type="domain" description="RecF/RecN/SMC N-terminal" evidence="12">
    <location>
        <begin position="1"/>
        <end position="1240"/>
    </location>
</feature>
<keyword evidence="10" id="KW-0131">Cell cycle</keyword>
<feature type="non-terminal residue" evidence="14">
    <location>
        <position position="1"/>
    </location>
</feature>
<evidence type="ECO:0000259" key="13">
    <source>
        <dbReference type="Pfam" id="PF06470"/>
    </source>
</evidence>
<dbReference type="SUPFAM" id="SSF52540">
    <property type="entry name" value="P-loop containing nucleoside triphosphate hydrolases"/>
    <property type="match status" value="1"/>
</dbReference>
<evidence type="ECO:0000256" key="1">
    <source>
        <dbReference type="ARBA" id="ARBA00004123"/>
    </source>
</evidence>
<feature type="coiled-coil region" evidence="11">
    <location>
        <begin position="1035"/>
        <end position="1089"/>
    </location>
</feature>
<comment type="similarity">
    <text evidence="2">Belongs to the SMC family. SMC2 subfamily.</text>
</comment>
<comment type="subcellular location">
    <subcellularLocation>
        <location evidence="1">Nucleus</location>
    </subcellularLocation>
</comment>
<keyword evidence="7 11" id="KW-0175">Coiled coil</keyword>
<keyword evidence="3" id="KW-0132">Cell division</keyword>
<dbReference type="GO" id="GO:0005634">
    <property type="term" value="C:nucleus"/>
    <property type="evidence" value="ECO:0007669"/>
    <property type="project" value="UniProtKB-SubCell"/>
</dbReference>
<dbReference type="GO" id="GO:0051301">
    <property type="term" value="P:cell division"/>
    <property type="evidence" value="ECO:0007669"/>
    <property type="project" value="UniProtKB-KW"/>
</dbReference>
<feature type="coiled-coil region" evidence="11">
    <location>
        <begin position="425"/>
        <end position="516"/>
    </location>
</feature>
<evidence type="ECO:0000256" key="9">
    <source>
        <dbReference type="ARBA" id="ARBA00023242"/>
    </source>
</evidence>
<keyword evidence="6" id="KW-0067">ATP-binding</keyword>
<dbReference type="SUPFAM" id="SSF75553">
    <property type="entry name" value="Smc hinge domain"/>
    <property type="match status" value="1"/>
</dbReference>
<dbReference type="InterPro" id="IPR024704">
    <property type="entry name" value="SMC"/>
</dbReference>
<keyword evidence="5" id="KW-0498">Mitosis</keyword>
<feature type="coiled-coil region" evidence="11">
    <location>
        <begin position="754"/>
        <end position="811"/>
    </location>
</feature>
<keyword evidence="8" id="KW-0226">DNA condensation</keyword>
<dbReference type="InterPro" id="IPR027417">
    <property type="entry name" value="P-loop_NTPase"/>
</dbReference>